<evidence type="ECO:0000256" key="5">
    <source>
        <dbReference type="ARBA" id="ARBA00023136"/>
    </source>
</evidence>
<dbReference type="NCBIfam" id="NF037997">
    <property type="entry name" value="Na_Pi_symport"/>
    <property type="match status" value="1"/>
</dbReference>
<feature type="transmembrane region" description="Helical" evidence="6">
    <location>
        <begin position="129"/>
        <end position="150"/>
    </location>
</feature>
<organism evidence="7 8">
    <name type="scientific">Fervidibacillus halotolerans</name>
    <dbReference type="NCBI Taxonomy" id="2980027"/>
    <lineage>
        <taxon>Bacteria</taxon>
        <taxon>Bacillati</taxon>
        <taxon>Bacillota</taxon>
        <taxon>Bacilli</taxon>
        <taxon>Bacillales</taxon>
        <taxon>Bacillaceae</taxon>
        <taxon>Fervidibacillus</taxon>
    </lineage>
</organism>
<keyword evidence="8" id="KW-1185">Reference proteome</keyword>
<sequence length="310" mass="33693">MFTAIFFLLFLFLFLGGLTIMRTGLMNLSGNRLKKWLLMFTSTPWKGMLFGIFVTVLLQSSSAVMIIVVGLISANLLTFRKSIGIILGTNIGTTATIELLAFGTEDIIFPFLIIGSLCLFFSNKRLRSIGLFFLGVGFIFFAMAGFERLAKPLANTGYLSSLFVQMNEEFLIATGVGAVVTALIQSSTAMTGIAIGLLEENILSLKGAIAVMLGSNIGTCLDTLIAGIVGGKEARLTAYAHIWLNVFGVVLFLPILEPFAQFNTMLSPFPDQQLAHASFFFNLIVSLLVLPFSKPFSILIEKVHGLSQTD</sequence>
<feature type="transmembrane region" description="Helical" evidence="6">
    <location>
        <begin position="45"/>
        <end position="71"/>
    </location>
</feature>
<dbReference type="Pfam" id="PF02690">
    <property type="entry name" value="Na_Pi_cotrans"/>
    <property type="match status" value="2"/>
</dbReference>
<dbReference type="InterPro" id="IPR003841">
    <property type="entry name" value="Na/Pi_transpt"/>
</dbReference>
<dbReference type="GO" id="GO:0005886">
    <property type="term" value="C:plasma membrane"/>
    <property type="evidence" value="ECO:0007669"/>
    <property type="project" value="UniProtKB-SubCell"/>
</dbReference>
<dbReference type="RefSeq" id="WP_275419614.1">
    <property type="nucleotide sequence ID" value="NZ_CP106877.1"/>
</dbReference>
<evidence type="ECO:0000256" key="6">
    <source>
        <dbReference type="SAM" id="Phobius"/>
    </source>
</evidence>
<dbReference type="GO" id="GO:0044341">
    <property type="term" value="P:sodium-dependent phosphate transport"/>
    <property type="evidence" value="ECO:0007669"/>
    <property type="project" value="InterPro"/>
</dbReference>
<keyword evidence="2" id="KW-1003">Cell membrane</keyword>
<feature type="transmembrane region" description="Helical" evidence="6">
    <location>
        <begin position="274"/>
        <end position="292"/>
    </location>
</feature>
<accession>A0A9E8RXS4</accession>
<reference evidence="7" key="1">
    <citation type="submission" date="2022-09" db="EMBL/GenBank/DDBJ databases">
        <title>Complete Genomes of Fervidibacillus albus and Fervidibacillus halotolerans isolated from tidal flat sediments.</title>
        <authorList>
            <person name="Kwon K.K."/>
            <person name="Yang S.-H."/>
            <person name="Park M.J."/>
            <person name="Oh H.-M."/>
        </authorList>
    </citation>
    <scope>NUCLEOTIDE SEQUENCE</scope>
    <source>
        <strain evidence="7">MEBiC13594</strain>
    </source>
</reference>
<dbReference type="Proteomes" id="UP001164726">
    <property type="component" value="Chromosome"/>
</dbReference>
<dbReference type="EMBL" id="CP106877">
    <property type="protein sequence ID" value="WAA11504.1"/>
    <property type="molecule type" value="Genomic_DNA"/>
</dbReference>
<dbReference type="NCBIfam" id="TIGR00704">
    <property type="entry name" value="NaPi_cotrn_rel"/>
    <property type="match status" value="1"/>
</dbReference>
<evidence type="ECO:0000256" key="1">
    <source>
        <dbReference type="ARBA" id="ARBA00004651"/>
    </source>
</evidence>
<dbReference type="PANTHER" id="PTHR10010">
    <property type="entry name" value="SOLUTE CARRIER FAMILY 34 SODIUM PHOSPHATE , MEMBER 2-RELATED"/>
    <property type="match status" value="1"/>
</dbReference>
<name>A0A9E8RXS4_9BACI</name>
<keyword evidence="3 6" id="KW-0812">Transmembrane</keyword>
<feature type="transmembrane region" description="Helical" evidence="6">
    <location>
        <begin position="107"/>
        <end position="122"/>
    </location>
</feature>
<dbReference type="PANTHER" id="PTHR10010:SF46">
    <property type="entry name" value="SODIUM-DEPENDENT PHOSPHATE TRANSPORT PROTEIN 2B"/>
    <property type="match status" value="1"/>
</dbReference>
<keyword evidence="5 6" id="KW-0472">Membrane</keyword>
<protein>
    <submittedName>
        <fullName evidence="7">Na/Pi symporter</fullName>
    </submittedName>
</protein>
<evidence type="ECO:0000313" key="7">
    <source>
        <dbReference type="EMBL" id="WAA11504.1"/>
    </source>
</evidence>
<gene>
    <name evidence="7" type="ORF">OE105_07635</name>
</gene>
<evidence type="ECO:0000256" key="3">
    <source>
        <dbReference type="ARBA" id="ARBA00022692"/>
    </source>
</evidence>
<evidence type="ECO:0000256" key="2">
    <source>
        <dbReference type="ARBA" id="ARBA00022475"/>
    </source>
</evidence>
<evidence type="ECO:0000256" key="4">
    <source>
        <dbReference type="ARBA" id="ARBA00022989"/>
    </source>
</evidence>
<dbReference type="InterPro" id="IPR004633">
    <property type="entry name" value="NaPi_cotrn-rel/YqeW-like"/>
</dbReference>
<comment type="subcellular location">
    <subcellularLocation>
        <location evidence="1">Cell membrane</location>
        <topology evidence="1">Multi-pass membrane protein</topology>
    </subcellularLocation>
</comment>
<dbReference type="AlphaFoldDB" id="A0A9E8RXS4"/>
<feature type="transmembrane region" description="Helical" evidence="6">
    <location>
        <begin position="242"/>
        <end position="262"/>
    </location>
</feature>
<dbReference type="KEGG" id="fhl:OE105_07635"/>
<keyword evidence="4 6" id="KW-1133">Transmembrane helix</keyword>
<dbReference type="GO" id="GO:0005436">
    <property type="term" value="F:sodium:phosphate symporter activity"/>
    <property type="evidence" value="ECO:0007669"/>
    <property type="project" value="InterPro"/>
</dbReference>
<evidence type="ECO:0000313" key="8">
    <source>
        <dbReference type="Proteomes" id="UP001164726"/>
    </source>
</evidence>
<proteinExistence type="predicted"/>